<evidence type="ECO:0000256" key="1">
    <source>
        <dbReference type="ARBA" id="ARBA00001936"/>
    </source>
</evidence>
<protein>
    <recommendedName>
        <fullName evidence="8">Nudix hydrolase domain-containing protein</fullName>
    </recommendedName>
</protein>
<dbReference type="SUPFAM" id="SSF55811">
    <property type="entry name" value="Nudix"/>
    <property type="match status" value="1"/>
</dbReference>
<accession>A0A8J9VFN6</accession>
<dbReference type="PROSITE" id="PS01293">
    <property type="entry name" value="NUDIX_COA"/>
    <property type="match status" value="1"/>
</dbReference>
<dbReference type="InterPro" id="IPR000059">
    <property type="entry name" value="NUDIX_hydrolase_NudL_CS"/>
</dbReference>
<reference evidence="9" key="1">
    <citation type="submission" date="2021-12" db="EMBL/GenBank/DDBJ databases">
        <authorList>
            <person name="Martin H S."/>
        </authorList>
    </citation>
    <scope>NUCLEOTIDE SEQUENCE</scope>
</reference>
<comment type="cofactor">
    <cofactor evidence="2">
        <name>Mg(2+)</name>
        <dbReference type="ChEBI" id="CHEBI:18420"/>
    </cofactor>
</comment>
<organism evidence="9 10">
    <name type="scientific">Brenthis ino</name>
    <name type="common">lesser marbled fritillary</name>
    <dbReference type="NCBI Taxonomy" id="405034"/>
    <lineage>
        <taxon>Eukaryota</taxon>
        <taxon>Metazoa</taxon>
        <taxon>Ecdysozoa</taxon>
        <taxon>Arthropoda</taxon>
        <taxon>Hexapoda</taxon>
        <taxon>Insecta</taxon>
        <taxon>Pterygota</taxon>
        <taxon>Neoptera</taxon>
        <taxon>Endopterygota</taxon>
        <taxon>Lepidoptera</taxon>
        <taxon>Glossata</taxon>
        <taxon>Ditrysia</taxon>
        <taxon>Papilionoidea</taxon>
        <taxon>Nymphalidae</taxon>
        <taxon>Heliconiinae</taxon>
        <taxon>Argynnini</taxon>
        <taxon>Brenthis</taxon>
    </lineage>
</organism>
<dbReference type="InterPro" id="IPR020084">
    <property type="entry name" value="NUDIX_hydrolase_CS"/>
</dbReference>
<evidence type="ECO:0000256" key="3">
    <source>
        <dbReference type="ARBA" id="ARBA00006506"/>
    </source>
</evidence>
<dbReference type="Proteomes" id="UP000838878">
    <property type="component" value="Chromosome 5"/>
</dbReference>
<dbReference type="PANTHER" id="PTHR12992:SF11">
    <property type="entry name" value="MITOCHONDRIAL COENZYME A DIPHOSPHATASE NUDT8"/>
    <property type="match status" value="1"/>
</dbReference>
<dbReference type="Pfam" id="PF00293">
    <property type="entry name" value="NUDIX"/>
    <property type="match status" value="1"/>
</dbReference>
<keyword evidence="6" id="KW-0460">Magnesium</keyword>
<dbReference type="Gene3D" id="3.90.79.10">
    <property type="entry name" value="Nucleoside Triphosphate Pyrophosphohydrolase"/>
    <property type="match status" value="1"/>
</dbReference>
<keyword evidence="10" id="KW-1185">Reference proteome</keyword>
<evidence type="ECO:0000313" key="10">
    <source>
        <dbReference type="Proteomes" id="UP000838878"/>
    </source>
</evidence>
<gene>
    <name evidence="9" type="ORF">BINO364_LOCUS11100</name>
</gene>
<proteinExistence type="inferred from homology"/>
<keyword evidence="4" id="KW-0479">Metal-binding</keyword>
<dbReference type="OrthoDB" id="10262892at2759"/>
<dbReference type="PANTHER" id="PTHR12992">
    <property type="entry name" value="NUDIX HYDROLASE"/>
    <property type="match status" value="1"/>
</dbReference>
<evidence type="ECO:0000256" key="2">
    <source>
        <dbReference type="ARBA" id="ARBA00001946"/>
    </source>
</evidence>
<dbReference type="InterPro" id="IPR000086">
    <property type="entry name" value="NUDIX_hydrolase_dom"/>
</dbReference>
<dbReference type="GO" id="GO:0030145">
    <property type="term" value="F:manganese ion binding"/>
    <property type="evidence" value="ECO:0007669"/>
    <property type="project" value="InterPro"/>
</dbReference>
<dbReference type="EMBL" id="OV170225">
    <property type="protein sequence ID" value="CAH0725525.1"/>
    <property type="molecule type" value="Genomic_DNA"/>
</dbReference>
<evidence type="ECO:0000256" key="6">
    <source>
        <dbReference type="ARBA" id="ARBA00022842"/>
    </source>
</evidence>
<evidence type="ECO:0000256" key="5">
    <source>
        <dbReference type="ARBA" id="ARBA00022801"/>
    </source>
</evidence>
<keyword evidence="5" id="KW-0378">Hydrolase</keyword>
<dbReference type="CDD" id="cd03426">
    <property type="entry name" value="NUDIX_CoAse_Nudt7"/>
    <property type="match status" value="1"/>
</dbReference>
<dbReference type="GO" id="GO:0010945">
    <property type="term" value="F:coenzyme A diphosphatase activity"/>
    <property type="evidence" value="ECO:0007669"/>
    <property type="project" value="InterPro"/>
</dbReference>
<evidence type="ECO:0000259" key="8">
    <source>
        <dbReference type="Pfam" id="PF00293"/>
    </source>
</evidence>
<dbReference type="GO" id="GO:0000287">
    <property type="term" value="F:magnesium ion binding"/>
    <property type="evidence" value="ECO:0007669"/>
    <property type="project" value="InterPro"/>
</dbReference>
<comment type="similarity">
    <text evidence="3">Belongs to the Nudix hydrolase family. PCD1 subfamily.</text>
</comment>
<dbReference type="PROSITE" id="PS00893">
    <property type="entry name" value="NUDIX_BOX"/>
    <property type="match status" value="1"/>
</dbReference>
<dbReference type="InterPro" id="IPR045121">
    <property type="entry name" value="CoAse"/>
</dbReference>
<comment type="cofactor">
    <cofactor evidence="1">
        <name>Mn(2+)</name>
        <dbReference type="ChEBI" id="CHEBI:29035"/>
    </cofactor>
</comment>
<feature type="non-terminal residue" evidence="9">
    <location>
        <position position="218"/>
    </location>
</feature>
<evidence type="ECO:0000256" key="7">
    <source>
        <dbReference type="ARBA" id="ARBA00023211"/>
    </source>
</evidence>
<dbReference type="InterPro" id="IPR015797">
    <property type="entry name" value="NUDIX_hydrolase-like_dom_sf"/>
</dbReference>
<evidence type="ECO:0000313" key="9">
    <source>
        <dbReference type="EMBL" id="CAH0725525.1"/>
    </source>
</evidence>
<name>A0A8J9VFN6_9NEOP</name>
<evidence type="ECO:0000256" key="4">
    <source>
        <dbReference type="ARBA" id="ARBA00022723"/>
    </source>
</evidence>
<feature type="domain" description="Nudix hydrolase" evidence="8">
    <location>
        <begin position="37"/>
        <end position="116"/>
    </location>
</feature>
<keyword evidence="7" id="KW-0464">Manganese</keyword>
<dbReference type="GO" id="GO:0009132">
    <property type="term" value="P:nucleoside diphosphate metabolic process"/>
    <property type="evidence" value="ECO:0007669"/>
    <property type="project" value="InterPro"/>
</dbReference>
<dbReference type="AlphaFoldDB" id="A0A8J9VFN6"/>
<sequence>MSLSPQVLLSKDAKDKCISRIKELPAFARTDVTPQNKAAVLIPLFVKNGELHLLFTLRSSNLKSHSGQVSFPGGKLEEHEGVVDAALRETEEEIGVFPKSVDVWCEMYPVQGRDKNIIITPVVGVIKDLNLDNLNVNIYEVEEVFSIPMADFCDRTKHAHLKYEGFLTPVFIHEKHNIWGITGLITHLFLQCFLPSDLYKVNFTRKRFTLEELMPSKL</sequence>